<evidence type="ECO:0000256" key="7">
    <source>
        <dbReference type="ARBA" id="ARBA00023004"/>
    </source>
</evidence>
<evidence type="ECO:0000256" key="5">
    <source>
        <dbReference type="ARBA" id="ARBA00022785"/>
    </source>
</evidence>
<evidence type="ECO:0000256" key="6">
    <source>
        <dbReference type="ARBA" id="ARBA00023002"/>
    </source>
</evidence>
<dbReference type="InterPro" id="IPR017900">
    <property type="entry name" value="4Fe4S_Fe_S_CS"/>
</dbReference>
<dbReference type="Proteomes" id="UP000432715">
    <property type="component" value="Unassembled WGS sequence"/>
</dbReference>
<dbReference type="PROSITE" id="PS00198">
    <property type="entry name" value="4FE4S_FER_1"/>
    <property type="match status" value="1"/>
</dbReference>
<keyword evidence="3" id="KW-0819">tRNA processing</keyword>
<dbReference type="EMBL" id="WBZC01000024">
    <property type="protein sequence ID" value="KAB3534840.1"/>
    <property type="molecule type" value="Genomic_DNA"/>
</dbReference>
<evidence type="ECO:0000256" key="3">
    <source>
        <dbReference type="ARBA" id="ARBA00022694"/>
    </source>
</evidence>
<dbReference type="AlphaFoldDB" id="A0A6I0FBG9"/>
<dbReference type="NCBIfam" id="TIGR00276">
    <property type="entry name" value="tRNA epoxyqueuosine(34) reductase QueG"/>
    <property type="match status" value="1"/>
</dbReference>
<dbReference type="InterPro" id="IPR016024">
    <property type="entry name" value="ARM-type_fold"/>
</dbReference>
<dbReference type="SUPFAM" id="SSF48371">
    <property type="entry name" value="ARM repeat"/>
    <property type="match status" value="1"/>
</dbReference>
<evidence type="ECO:0000256" key="4">
    <source>
        <dbReference type="ARBA" id="ARBA00022723"/>
    </source>
</evidence>
<comment type="caution">
    <text evidence="10">The sequence shown here is derived from an EMBL/GenBank/DDBJ whole genome shotgun (WGS) entry which is preliminary data.</text>
</comment>
<dbReference type="Pfam" id="PF08331">
    <property type="entry name" value="QueG_DUF1730"/>
    <property type="match status" value="1"/>
</dbReference>
<dbReference type="PANTHER" id="PTHR30002:SF4">
    <property type="entry name" value="EPOXYQUEUOSINE REDUCTASE"/>
    <property type="match status" value="1"/>
</dbReference>
<evidence type="ECO:0000256" key="2">
    <source>
        <dbReference type="ARBA" id="ARBA00022490"/>
    </source>
</evidence>
<dbReference type="OrthoDB" id="9784571at2"/>
<sequence length="370" mass="42716">MESKVMDLKQRIIKYSHKIGIDLIGFTSAEPFEELREVLEHRKNLGLLSSFEEEEIKKRIDPALTMKKAKSIIAVGQSYYYTEEDNKHKYYGELARTAWGKDYHIVLHEKLEALAGYIKTIDKTFQYMSFVDTGPLVDRQVAYRAGLGWYGFNTTLINETYGSWFFIGYMLTNLQIEPDKPVDSKCKGCNLCIENCPGGAILKPYTINPHRCISNILQGKEDIPPDKRSILEKRIYGCDECQLICPHNKTAKPMTGKDFIPNELDSKLDLIKLLFISNKEFKEKFKANASGWRGKRVLQRNAIIALVNHGDSDVVHYLEKLLKDSRPEIKRYALWGITKLNRIRGLELAEKIYKTETDSKTKKYIEQELL</sequence>
<protein>
    <submittedName>
        <fullName evidence="10">tRNA epoxyqueuosine(34) reductase QueG</fullName>
        <ecNumber evidence="10">1.17.99.6</ecNumber>
    </submittedName>
</protein>
<dbReference type="RefSeq" id="WP_151861009.1">
    <property type="nucleotide sequence ID" value="NZ_WBZC01000024.1"/>
</dbReference>
<evidence type="ECO:0000256" key="8">
    <source>
        <dbReference type="ARBA" id="ARBA00023014"/>
    </source>
</evidence>
<proteinExistence type="predicted"/>
<keyword evidence="7" id="KW-0408">Iron</keyword>
<keyword evidence="5" id="KW-0671">Queuosine biosynthesis</keyword>
<dbReference type="InterPro" id="IPR013542">
    <property type="entry name" value="QueG_DUF1730"/>
</dbReference>
<keyword evidence="6 10" id="KW-0560">Oxidoreductase</keyword>
<dbReference type="Gene3D" id="3.30.70.20">
    <property type="match status" value="1"/>
</dbReference>
<dbReference type="Pfam" id="PF13484">
    <property type="entry name" value="Fer4_16"/>
    <property type="match status" value="1"/>
</dbReference>
<name>A0A6I0FBG9_9FIRM</name>
<keyword evidence="8" id="KW-0411">Iron-sulfur</keyword>
<keyword evidence="4" id="KW-0479">Metal-binding</keyword>
<keyword evidence="11" id="KW-1185">Reference proteome</keyword>
<feature type="domain" description="4Fe-4S ferredoxin-type" evidence="9">
    <location>
        <begin position="174"/>
        <end position="206"/>
    </location>
</feature>
<evidence type="ECO:0000313" key="11">
    <source>
        <dbReference type="Proteomes" id="UP000432715"/>
    </source>
</evidence>
<dbReference type="GO" id="GO:0051539">
    <property type="term" value="F:4 iron, 4 sulfur cluster binding"/>
    <property type="evidence" value="ECO:0007669"/>
    <property type="project" value="UniProtKB-KW"/>
</dbReference>
<keyword evidence="1" id="KW-0004">4Fe-4S</keyword>
<evidence type="ECO:0000256" key="1">
    <source>
        <dbReference type="ARBA" id="ARBA00022485"/>
    </source>
</evidence>
<dbReference type="SUPFAM" id="SSF54862">
    <property type="entry name" value="4Fe-4S ferredoxins"/>
    <property type="match status" value="1"/>
</dbReference>
<dbReference type="GO" id="GO:0008616">
    <property type="term" value="P:tRNA queuosine(34) biosynthetic process"/>
    <property type="evidence" value="ECO:0007669"/>
    <property type="project" value="UniProtKB-KW"/>
</dbReference>
<dbReference type="Gene3D" id="1.25.10.10">
    <property type="entry name" value="Leucine-rich Repeat Variant"/>
    <property type="match status" value="1"/>
</dbReference>
<evidence type="ECO:0000313" key="10">
    <source>
        <dbReference type="EMBL" id="KAB3534840.1"/>
    </source>
</evidence>
<dbReference type="PROSITE" id="PS51379">
    <property type="entry name" value="4FE4S_FER_2"/>
    <property type="match status" value="1"/>
</dbReference>
<dbReference type="InterPro" id="IPR004453">
    <property type="entry name" value="QueG"/>
</dbReference>
<accession>A0A6I0FBG9</accession>
<reference evidence="10 11" key="1">
    <citation type="submission" date="2019-10" db="EMBL/GenBank/DDBJ databases">
        <title>Alkaliphilus serpentinus sp. nov. and Alkaliphilus pronyensis sp. nov., two novel anaerobic alkaliphilic species isolated from the serpentinized-hosted hydrothermal field of the Prony Bay (New Caledonia).</title>
        <authorList>
            <person name="Postec A."/>
        </authorList>
    </citation>
    <scope>NUCLEOTIDE SEQUENCE [LARGE SCALE GENOMIC DNA]</scope>
    <source>
        <strain evidence="10 11">LacV</strain>
    </source>
</reference>
<dbReference type="PANTHER" id="PTHR30002">
    <property type="entry name" value="EPOXYQUEUOSINE REDUCTASE"/>
    <property type="match status" value="1"/>
</dbReference>
<evidence type="ECO:0000259" key="9">
    <source>
        <dbReference type="PROSITE" id="PS51379"/>
    </source>
</evidence>
<dbReference type="EC" id="1.17.99.6" evidence="10"/>
<keyword evidence="2" id="KW-0963">Cytoplasm</keyword>
<dbReference type="InterPro" id="IPR011989">
    <property type="entry name" value="ARM-like"/>
</dbReference>
<organism evidence="10 11">
    <name type="scientific">Alkaliphilus pronyensis</name>
    <dbReference type="NCBI Taxonomy" id="1482732"/>
    <lineage>
        <taxon>Bacteria</taxon>
        <taxon>Bacillati</taxon>
        <taxon>Bacillota</taxon>
        <taxon>Clostridia</taxon>
        <taxon>Peptostreptococcales</taxon>
        <taxon>Natronincolaceae</taxon>
        <taxon>Alkaliphilus</taxon>
    </lineage>
</organism>
<dbReference type="GO" id="GO:0046872">
    <property type="term" value="F:metal ion binding"/>
    <property type="evidence" value="ECO:0007669"/>
    <property type="project" value="UniProtKB-KW"/>
</dbReference>
<dbReference type="InterPro" id="IPR017896">
    <property type="entry name" value="4Fe4S_Fe-S-bd"/>
</dbReference>
<gene>
    <name evidence="10" type="primary">queG</name>
    <name evidence="10" type="ORF">F8154_07575</name>
</gene>
<dbReference type="GO" id="GO:0052693">
    <property type="term" value="F:epoxyqueuosine reductase activity"/>
    <property type="evidence" value="ECO:0007669"/>
    <property type="project" value="UniProtKB-EC"/>
</dbReference>